<name>A0AAV3ZSV5_9GAST</name>
<evidence type="ECO:0000256" key="1">
    <source>
        <dbReference type="SAM" id="SignalP"/>
    </source>
</evidence>
<dbReference type="InterPro" id="IPR008922">
    <property type="entry name" value="Di-copper_centre_dom_sf"/>
</dbReference>
<organism evidence="2 3">
    <name type="scientific">Plakobranchus ocellatus</name>
    <dbReference type="NCBI Taxonomy" id="259542"/>
    <lineage>
        <taxon>Eukaryota</taxon>
        <taxon>Metazoa</taxon>
        <taxon>Spiralia</taxon>
        <taxon>Lophotrochozoa</taxon>
        <taxon>Mollusca</taxon>
        <taxon>Gastropoda</taxon>
        <taxon>Heterobranchia</taxon>
        <taxon>Euthyneura</taxon>
        <taxon>Panpulmonata</taxon>
        <taxon>Sacoglossa</taxon>
        <taxon>Placobranchoidea</taxon>
        <taxon>Plakobranchidae</taxon>
        <taxon>Plakobranchus</taxon>
    </lineage>
</organism>
<keyword evidence="1" id="KW-0732">Signal</keyword>
<dbReference type="AlphaFoldDB" id="A0AAV3ZSV5"/>
<reference evidence="2 3" key="1">
    <citation type="journal article" date="2021" name="Elife">
        <title>Chloroplast acquisition without the gene transfer in kleptoplastic sea slugs, Plakobranchus ocellatus.</title>
        <authorList>
            <person name="Maeda T."/>
            <person name="Takahashi S."/>
            <person name="Yoshida T."/>
            <person name="Shimamura S."/>
            <person name="Takaki Y."/>
            <person name="Nagai Y."/>
            <person name="Toyoda A."/>
            <person name="Suzuki Y."/>
            <person name="Arimoto A."/>
            <person name="Ishii H."/>
            <person name="Satoh N."/>
            <person name="Nishiyama T."/>
            <person name="Hasebe M."/>
            <person name="Maruyama T."/>
            <person name="Minagawa J."/>
            <person name="Obokata J."/>
            <person name="Shigenobu S."/>
        </authorList>
    </citation>
    <scope>NUCLEOTIDE SEQUENCE [LARGE SCALE GENOMIC DNA]</scope>
</reference>
<feature type="signal peptide" evidence="1">
    <location>
        <begin position="1"/>
        <end position="20"/>
    </location>
</feature>
<proteinExistence type="predicted"/>
<evidence type="ECO:0000313" key="3">
    <source>
        <dbReference type="Proteomes" id="UP000735302"/>
    </source>
</evidence>
<accession>A0AAV3ZSV5</accession>
<feature type="chain" id="PRO_5043439052" evidence="1">
    <location>
        <begin position="21"/>
        <end position="116"/>
    </location>
</feature>
<comment type="caution">
    <text evidence="2">The sequence shown here is derived from an EMBL/GenBank/DDBJ whole genome shotgun (WGS) entry which is preliminary data.</text>
</comment>
<evidence type="ECO:0000313" key="2">
    <source>
        <dbReference type="EMBL" id="GFN97585.1"/>
    </source>
</evidence>
<protein>
    <submittedName>
        <fullName evidence="2">Tyrosinase-like protein</fullName>
    </submittedName>
</protein>
<dbReference type="Gene3D" id="1.10.1280.10">
    <property type="entry name" value="Di-copper center containing domain from catechol oxidase"/>
    <property type="match status" value="1"/>
</dbReference>
<sequence length="116" mass="12974">MQLAQCVVTVLLLLVPACDLQIPGPSSQPQVEDSLRLANILMQRPVEGPSVRRECRLLNSTEYQRIVNAINAAKMDTRVRPNVHDAFSFLHAHPEVNKGAHQGPAFLPYHRVLVFL</sequence>
<keyword evidence="3" id="KW-1185">Reference proteome</keyword>
<dbReference type="EMBL" id="BLXT01002789">
    <property type="protein sequence ID" value="GFN97585.1"/>
    <property type="molecule type" value="Genomic_DNA"/>
</dbReference>
<dbReference type="SUPFAM" id="SSF48056">
    <property type="entry name" value="Di-copper centre-containing domain"/>
    <property type="match status" value="1"/>
</dbReference>
<gene>
    <name evidence="2" type="ORF">PoB_002409100</name>
</gene>
<dbReference type="Proteomes" id="UP000735302">
    <property type="component" value="Unassembled WGS sequence"/>
</dbReference>